<reference evidence="2 3" key="1">
    <citation type="journal article" date="2020" name="Nat. Commun.">
        <title>The structures of two archaeal type IV pili illuminate evolutionary relationships.</title>
        <authorList>
            <person name="Wang F."/>
            <person name="Baquero D.P."/>
            <person name="Su Z."/>
            <person name="Beltran L.C."/>
            <person name="Prangishvili D."/>
            <person name="Krupovic M."/>
            <person name="Egelman E.H."/>
        </authorList>
    </citation>
    <scope>NUCLEOTIDE SEQUENCE [LARGE SCALE GENOMIC DNA]</scope>
    <source>
        <strain evidence="2 3">2GA</strain>
    </source>
</reference>
<feature type="transmembrane region" description="Helical" evidence="1">
    <location>
        <begin position="272"/>
        <end position="293"/>
    </location>
</feature>
<protein>
    <recommendedName>
        <fullName evidence="4">Cytochrome oxidase subunit I profile domain-containing protein</fullName>
    </recommendedName>
</protein>
<feature type="transmembrane region" description="Helical" evidence="1">
    <location>
        <begin position="379"/>
        <end position="402"/>
    </location>
</feature>
<gene>
    <name evidence="2" type="ORF">HC235_02945</name>
</gene>
<feature type="transmembrane region" description="Helical" evidence="1">
    <location>
        <begin position="213"/>
        <end position="232"/>
    </location>
</feature>
<organism evidence="2 3">
    <name type="scientific">Pyrobaculum arsenaticum</name>
    <dbReference type="NCBI Taxonomy" id="121277"/>
    <lineage>
        <taxon>Archaea</taxon>
        <taxon>Thermoproteota</taxon>
        <taxon>Thermoprotei</taxon>
        <taxon>Thermoproteales</taxon>
        <taxon>Thermoproteaceae</taxon>
        <taxon>Pyrobaculum</taxon>
    </lineage>
</organism>
<dbReference type="EMBL" id="JAAVJF010000001">
    <property type="protein sequence ID" value="NYR14934.1"/>
    <property type="molecule type" value="Genomic_DNA"/>
</dbReference>
<feature type="transmembrane region" description="Helical" evidence="1">
    <location>
        <begin position="91"/>
        <end position="111"/>
    </location>
</feature>
<keyword evidence="3" id="KW-1185">Reference proteome</keyword>
<keyword evidence="1" id="KW-1133">Transmembrane helix</keyword>
<evidence type="ECO:0000313" key="3">
    <source>
        <dbReference type="Proteomes" id="UP000554766"/>
    </source>
</evidence>
<feature type="transmembrane region" description="Helical" evidence="1">
    <location>
        <begin position="244"/>
        <end position="266"/>
    </location>
</feature>
<comment type="caution">
    <text evidence="2">The sequence shown here is derived from an EMBL/GenBank/DDBJ whole genome shotgun (WGS) entry which is preliminary data.</text>
</comment>
<dbReference type="GeneID" id="5056381"/>
<feature type="transmembrane region" description="Helical" evidence="1">
    <location>
        <begin position="348"/>
        <end position="367"/>
    </location>
</feature>
<sequence length="452" mass="49275">MMLSQMREVNLLLFITLPVVIFFGLLSGPLAEAGVKDALAQYLTIRPTEEDFAARAIMVYHIAAVIAMAALLYLALVYVEHDKRLDPLIRATALAGWLTAVPSGLVFAYFGRSAVAHGLWLVGLSLMFFAGLLFTASLSPLRISWGEKTLERAVTFTVAVSLLGAVVMGAIYAAHLGFDEGVKIYILEEHSTREYRGLAPTSTPLQLLATGHAHAAVALWAAAVMFIGMKWAKMWEWKPRLYKASLILTAVGVLVTLFGSAVVPVWRPIAHQIIFGGIGPLHLALFFLWLRLASMLKGGGWRDPVKLGLFLVPIWMVVFVTSTGPMVASQLKTVRTLWPLEDEIAFNVAHWHMLAFVVASAMFLLLLDEFKGLARVVPGYLLVIGGTTALAGAFIYELSPMFSKGIVGVQLAAASASLKTRVLPIIDIGLTMSFMSFSLFTIFILLKKIGNN</sequence>
<evidence type="ECO:0000313" key="2">
    <source>
        <dbReference type="EMBL" id="NYR14934.1"/>
    </source>
</evidence>
<feature type="transmembrane region" description="Helical" evidence="1">
    <location>
        <begin position="305"/>
        <end position="328"/>
    </location>
</feature>
<evidence type="ECO:0000256" key="1">
    <source>
        <dbReference type="SAM" id="Phobius"/>
    </source>
</evidence>
<dbReference type="AlphaFoldDB" id="A0A7L4P8I3"/>
<proteinExistence type="predicted"/>
<evidence type="ECO:0008006" key="4">
    <source>
        <dbReference type="Google" id="ProtNLM"/>
    </source>
</evidence>
<feature type="transmembrane region" description="Helical" evidence="1">
    <location>
        <begin position="422"/>
        <end position="446"/>
    </location>
</feature>
<dbReference type="RefSeq" id="WP_128622156.1">
    <property type="nucleotide sequence ID" value="NZ_JAAVJF010000001.1"/>
</dbReference>
<feature type="transmembrane region" description="Helical" evidence="1">
    <location>
        <begin position="153"/>
        <end position="174"/>
    </location>
</feature>
<keyword evidence="1" id="KW-0812">Transmembrane</keyword>
<name>A0A7L4P8I3_9CREN</name>
<feature type="transmembrane region" description="Helical" evidence="1">
    <location>
        <begin position="57"/>
        <end position="79"/>
    </location>
</feature>
<dbReference type="Proteomes" id="UP000554766">
    <property type="component" value="Unassembled WGS sequence"/>
</dbReference>
<accession>A0A7L4P8I3</accession>
<feature type="transmembrane region" description="Helical" evidence="1">
    <location>
        <begin position="117"/>
        <end position="141"/>
    </location>
</feature>
<keyword evidence="1" id="KW-0472">Membrane</keyword>